<dbReference type="Pfam" id="PF13320">
    <property type="entry name" value="GH123_cat"/>
    <property type="match status" value="1"/>
</dbReference>
<dbReference type="STRING" id="1484053.SAMN05444274_1093"/>
<dbReference type="InterPro" id="IPR025150">
    <property type="entry name" value="GH123_cat"/>
</dbReference>
<keyword evidence="1" id="KW-0732">Signal</keyword>
<dbReference type="EMBL" id="FQUM01000009">
    <property type="protein sequence ID" value="SHF77610.1"/>
    <property type="molecule type" value="Genomic_DNA"/>
</dbReference>
<protein>
    <submittedName>
        <fullName evidence="4">Uncharacterized protein</fullName>
    </submittedName>
</protein>
<sequence>MKKVIFIVFFLVRINSYAQNLSYSNPDNNYYQELPNPTATIIEGWQLLSNDVNVSFADDNVRYDKEKVPDIPLVFTWEAKVWKGEKIHTQILVWSNTEIPELSCEIGDLHNKDGHRLKSEDIEAAFVRYVMADEYGGGCNRREPSDYDSSLVADPIDIIKSIPVCTNTVQPIWLSIKVPRGQQAGTYEGTIIINALREYKLDISINVLEHVLSPPRQWKFDLDIWQHPSRIARIHGVGLWSKEHFELMRPYFTLLANAGQKVITANIIEKPWNRKHKLFEDPSLIKWIKKNDGNWEYDYSLFDQYISFLMDCGINQRINCYSMINWDLYFTYYDEALENEITFQAEPGTTEYKQYWIPMLKDFTEHLKTKGWFDITTIAIDERPLKSLQVVISLLKQIDSSWKVSLAADSYHPELENDIYDYCLASYLYFDEDFLLIRKKENKPATFYTACKEKHLAPYTFSSPAECTWLGWLAAKRGYTGYLFWAFNKWNENPLIDSRYKYWPSGTCYLIYPGPRTSIRFEKIIEGIQDFEKIKILREEFINKGEIEKLKRMDKVLKEFEINRLDSIPASEILVKAKMQLNSY</sequence>
<dbReference type="RefSeq" id="WP_073002980.1">
    <property type="nucleotide sequence ID" value="NZ_FQUM01000009.1"/>
</dbReference>
<feature type="chain" id="PRO_5012815895" evidence="1">
    <location>
        <begin position="19"/>
        <end position="584"/>
    </location>
</feature>
<proteinExistence type="predicted"/>
<dbReference type="Pfam" id="PF22680">
    <property type="entry name" value="Glyco_hydro_123_N_2"/>
    <property type="match status" value="1"/>
</dbReference>
<dbReference type="OrthoDB" id="197680at2"/>
<evidence type="ECO:0000313" key="4">
    <source>
        <dbReference type="EMBL" id="SHF77610.1"/>
    </source>
</evidence>
<accession>A0A1M5EEM5</accession>
<reference evidence="4 5" key="1">
    <citation type="submission" date="2016-11" db="EMBL/GenBank/DDBJ databases">
        <authorList>
            <person name="Jaros S."/>
            <person name="Januszkiewicz K."/>
            <person name="Wedrychowicz H."/>
        </authorList>
    </citation>
    <scope>NUCLEOTIDE SEQUENCE [LARGE SCALE GENOMIC DNA]</scope>
    <source>
        <strain evidence="4 5">DSM 26910</strain>
    </source>
</reference>
<keyword evidence="5" id="KW-1185">Reference proteome</keyword>
<feature type="signal peptide" evidence="1">
    <location>
        <begin position="1"/>
        <end position="18"/>
    </location>
</feature>
<dbReference type="Proteomes" id="UP000184164">
    <property type="component" value="Unassembled WGS sequence"/>
</dbReference>
<name>A0A1M5EEM5_9BACT</name>
<dbReference type="InterPro" id="IPR053850">
    <property type="entry name" value="Glyco_hydro_123_N_2"/>
</dbReference>
<organism evidence="4 5">
    <name type="scientific">Mariniphaga anaerophila</name>
    <dbReference type="NCBI Taxonomy" id="1484053"/>
    <lineage>
        <taxon>Bacteria</taxon>
        <taxon>Pseudomonadati</taxon>
        <taxon>Bacteroidota</taxon>
        <taxon>Bacteroidia</taxon>
        <taxon>Marinilabiliales</taxon>
        <taxon>Prolixibacteraceae</taxon>
        <taxon>Mariniphaga</taxon>
    </lineage>
</organism>
<evidence type="ECO:0000259" key="3">
    <source>
        <dbReference type="Pfam" id="PF22680"/>
    </source>
</evidence>
<evidence type="ECO:0000259" key="2">
    <source>
        <dbReference type="Pfam" id="PF13320"/>
    </source>
</evidence>
<dbReference type="AlphaFoldDB" id="A0A1M5EEM5"/>
<feature type="domain" description="Glycoside hydrolase 123 catalytic" evidence="2">
    <location>
        <begin position="225"/>
        <end position="537"/>
    </location>
</feature>
<feature type="domain" description="Glycoside hydrolase 123 N-terminal" evidence="3">
    <location>
        <begin position="56"/>
        <end position="194"/>
    </location>
</feature>
<evidence type="ECO:0000256" key="1">
    <source>
        <dbReference type="SAM" id="SignalP"/>
    </source>
</evidence>
<gene>
    <name evidence="4" type="ORF">SAMN05444274_1093</name>
</gene>
<evidence type="ECO:0000313" key="5">
    <source>
        <dbReference type="Proteomes" id="UP000184164"/>
    </source>
</evidence>